<dbReference type="Proteomes" id="UP000034350">
    <property type="component" value="Unassembled WGS sequence"/>
</dbReference>
<dbReference type="Gene3D" id="2.130.10.10">
    <property type="entry name" value="YVTN repeat-like/Quinoprotein amine dehydrogenase"/>
    <property type="match status" value="1"/>
</dbReference>
<dbReference type="AlphaFoldDB" id="A0A0F9YQQ6"/>
<proteinExistence type="predicted"/>
<gene>
    <name evidence="1" type="ORF">AAJ76_4000023384</name>
</gene>
<dbReference type="OrthoDB" id="284782at2759"/>
<dbReference type="PANTHER" id="PTHR19920:SF0">
    <property type="entry name" value="CYTOSOLIC IRON-SULFUR PROTEIN ASSEMBLY PROTEIN CIAO1-RELATED"/>
    <property type="match status" value="1"/>
</dbReference>
<comment type="caution">
    <text evidence="1">The sequence shown here is derived from an EMBL/GenBank/DDBJ whole genome shotgun (WGS) entry which is preliminary data.</text>
</comment>
<dbReference type="VEuPathDB" id="MicrosporidiaDB:AAJ76_4000023384"/>
<evidence type="ECO:0000313" key="1">
    <source>
        <dbReference type="EMBL" id="KKO74892.1"/>
    </source>
</evidence>
<dbReference type="GO" id="GO:0016226">
    <property type="term" value="P:iron-sulfur cluster assembly"/>
    <property type="evidence" value="ECO:0007669"/>
    <property type="project" value="TreeGrafter"/>
</dbReference>
<keyword evidence="2" id="KW-1185">Reference proteome</keyword>
<dbReference type="RefSeq" id="XP_024330634.1">
    <property type="nucleotide sequence ID" value="XM_024475463.1"/>
</dbReference>
<dbReference type="InterPro" id="IPR015943">
    <property type="entry name" value="WD40/YVTN_repeat-like_dom_sf"/>
</dbReference>
<accession>A0A0F9YQQ6</accession>
<organism evidence="1 2">
    <name type="scientific">Vairimorpha ceranae</name>
    <dbReference type="NCBI Taxonomy" id="40302"/>
    <lineage>
        <taxon>Eukaryota</taxon>
        <taxon>Fungi</taxon>
        <taxon>Fungi incertae sedis</taxon>
        <taxon>Microsporidia</taxon>
        <taxon>Nosematidae</taxon>
        <taxon>Vairimorpha</taxon>
    </lineage>
</organism>
<dbReference type="VEuPathDB" id="MicrosporidiaDB:G9O61_00g000950"/>
<dbReference type="GeneID" id="36320407"/>
<dbReference type="Pfam" id="PF00400">
    <property type="entry name" value="WD40"/>
    <property type="match status" value="2"/>
</dbReference>
<dbReference type="EMBL" id="JPQZ01000040">
    <property type="protein sequence ID" value="KKO74892.1"/>
    <property type="molecule type" value="Genomic_DNA"/>
</dbReference>
<dbReference type="InterPro" id="IPR001680">
    <property type="entry name" value="WD40_rpt"/>
</dbReference>
<dbReference type="GO" id="GO:0097361">
    <property type="term" value="C:cytosolic [4Fe-4S] assembly targeting complex"/>
    <property type="evidence" value="ECO:0007669"/>
    <property type="project" value="TreeGrafter"/>
</dbReference>
<dbReference type="InterPro" id="IPR036322">
    <property type="entry name" value="WD40_repeat_dom_sf"/>
</dbReference>
<sequence length="285" mass="32865">MQFTTTKYFTDQKIFTIHINKNVYIGGTSTCLLDVTVNKILYKHNKSVTHISSSRKYLTSSSYDCTASIFLLNAKELEDVIEGPDTEIKCISIDPLNKWIALATRGKSVWVCRIGENIEINNILEDHTEDVKGCLFHEDMLFSFGYDNSIKCYKYFKMDESWEMVQSISENDTVWNLAFIDEKMFSCNGQGEVSLYILDKGWTIVRKKKLSNLPIFALCAYKNMIICGIGFGNLIFMNTDLEVVYVINKLHDNFINCIYWSEEDDMIGTCSDDMTYCLISEKKYL</sequence>
<name>A0A0F9YQQ6_9MICR</name>
<reference evidence="1 2" key="1">
    <citation type="journal article" date="2015" name="Environ. Microbiol.">
        <title>Genome analyses suggest the presence of polyploidy and recent human-driven expansions in eight global populations of the honeybee pathogen Nosema ceranae.</title>
        <authorList>
            <person name="Pelin A."/>
            <person name="Selman M."/>
            <person name="Aris-Brosou S."/>
            <person name="Farinelli L."/>
            <person name="Corradi N."/>
        </authorList>
    </citation>
    <scope>NUCLEOTIDE SEQUENCE [LARGE SCALE GENOMIC DNA]</scope>
    <source>
        <strain evidence="1 2">PA08 1199</strain>
    </source>
</reference>
<dbReference type="SUPFAM" id="SSF50978">
    <property type="entry name" value="WD40 repeat-like"/>
    <property type="match status" value="1"/>
</dbReference>
<dbReference type="PANTHER" id="PTHR19920">
    <property type="entry name" value="WD40 PROTEIN CIAO1"/>
    <property type="match status" value="1"/>
</dbReference>
<protein>
    <submittedName>
        <fullName evidence="1">Wd40 repeat-containing protein</fullName>
    </submittedName>
</protein>
<evidence type="ECO:0000313" key="2">
    <source>
        <dbReference type="Proteomes" id="UP000034350"/>
    </source>
</evidence>
<dbReference type="SMART" id="SM00320">
    <property type="entry name" value="WD40"/>
    <property type="match status" value="4"/>
</dbReference>